<keyword evidence="3" id="KW-1185">Reference proteome</keyword>
<protein>
    <submittedName>
        <fullName evidence="2">Uncharacterized protein</fullName>
    </submittedName>
</protein>
<gene>
    <name evidence="2" type="ORF">SETTUDRAFT_24847</name>
</gene>
<dbReference type="EMBL" id="KB908482">
    <property type="protein sequence ID" value="EOA90710.1"/>
    <property type="molecule type" value="Genomic_DNA"/>
</dbReference>
<evidence type="ECO:0000313" key="3">
    <source>
        <dbReference type="Proteomes" id="UP000016935"/>
    </source>
</evidence>
<dbReference type="Proteomes" id="UP000016935">
    <property type="component" value="Unassembled WGS sequence"/>
</dbReference>
<dbReference type="OrthoDB" id="3681095at2759"/>
<dbReference type="eggNOG" id="ENOG502T642">
    <property type="taxonomic scope" value="Eukaryota"/>
</dbReference>
<reference evidence="2 3" key="2">
    <citation type="journal article" date="2013" name="PLoS Genet.">
        <title>Comparative genome structure, secondary metabolite, and effector coding capacity across Cochliobolus pathogens.</title>
        <authorList>
            <person name="Condon B.J."/>
            <person name="Leng Y."/>
            <person name="Wu D."/>
            <person name="Bushley K.E."/>
            <person name="Ohm R.A."/>
            <person name="Otillar R."/>
            <person name="Martin J."/>
            <person name="Schackwitz W."/>
            <person name="Grimwood J."/>
            <person name="MohdZainudin N."/>
            <person name="Xue C."/>
            <person name="Wang R."/>
            <person name="Manning V.A."/>
            <person name="Dhillon B."/>
            <person name="Tu Z.J."/>
            <person name="Steffenson B.J."/>
            <person name="Salamov A."/>
            <person name="Sun H."/>
            <person name="Lowry S."/>
            <person name="LaButti K."/>
            <person name="Han J."/>
            <person name="Copeland A."/>
            <person name="Lindquist E."/>
            <person name="Barry K."/>
            <person name="Schmutz J."/>
            <person name="Baker S.E."/>
            <person name="Ciuffetti L.M."/>
            <person name="Grigoriev I.V."/>
            <person name="Zhong S."/>
            <person name="Turgeon B.G."/>
        </authorList>
    </citation>
    <scope>NUCLEOTIDE SEQUENCE [LARGE SCALE GENOMIC DNA]</scope>
    <source>
        <strain evidence="3">28A</strain>
    </source>
</reference>
<feature type="compositionally biased region" description="Low complexity" evidence="1">
    <location>
        <begin position="1"/>
        <end position="19"/>
    </location>
</feature>
<organism evidence="2 3">
    <name type="scientific">Exserohilum turcicum (strain 28A)</name>
    <name type="common">Northern leaf blight fungus</name>
    <name type="synonym">Setosphaeria turcica</name>
    <dbReference type="NCBI Taxonomy" id="671987"/>
    <lineage>
        <taxon>Eukaryota</taxon>
        <taxon>Fungi</taxon>
        <taxon>Dikarya</taxon>
        <taxon>Ascomycota</taxon>
        <taxon>Pezizomycotina</taxon>
        <taxon>Dothideomycetes</taxon>
        <taxon>Pleosporomycetidae</taxon>
        <taxon>Pleosporales</taxon>
        <taxon>Pleosporineae</taxon>
        <taxon>Pleosporaceae</taxon>
        <taxon>Exserohilum</taxon>
    </lineage>
</organism>
<accession>R0J181</accession>
<reference evidence="2 3" key="1">
    <citation type="journal article" date="2012" name="PLoS Pathog.">
        <title>Diverse lifestyles and strategies of plant pathogenesis encoded in the genomes of eighteen Dothideomycetes fungi.</title>
        <authorList>
            <person name="Ohm R.A."/>
            <person name="Feau N."/>
            <person name="Henrissat B."/>
            <person name="Schoch C.L."/>
            <person name="Horwitz B.A."/>
            <person name="Barry K.W."/>
            <person name="Condon B.J."/>
            <person name="Copeland A.C."/>
            <person name="Dhillon B."/>
            <person name="Glaser F."/>
            <person name="Hesse C.N."/>
            <person name="Kosti I."/>
            <person name="LaButti K."/>
            <person name="Lindquist E.A."/>
            <person name="Lucas S."/>
            <person name="Salamov A.A."/>
            <person name="Bradshaw R.E."/>
            <person name="Ciuffetti L."/>
            <person name="Hamelin R.C."/>
            <person name="Kema G.H.J."/>
            <person name="Lawrence C."/>
            <person name="Scott J.A."/>
            <person name="Spatafora J.W."/>
            <person name="Turgeon B.G."/>
            <person name="de Wit P.J.G.M."/>
            <person name="Zhong S."/>
            <person name="Goodwin S.B."/>
            <person name="Grigoriev I.V."/>
        </authorList>
    </citation>
    <scope>NUCLEOTIDE SEQUENCE [LARGE SCALE GENOMIC DNA]</scope>
    <source>
        <strain evidence="3">28A</strain>
    </source>
</reference>
<dbReference type="RefSeq" id="XP_008021204.1">
    <property type="nucleotide sequence ID" value="XM_008023013.1"/>
</dbReference>
<evidence type="ECO:0000256" key="1">
    <source>
        <dbReference type="SAM" id="MobiDB-lite"/>
    </source>
</evidence>
<name>R0J181_EXST2</name>
<proteinExistence type="predicted"/>
<feature type="region of interest" description="Disordered" evidence="1">
    <location>
        <begin position="1"/>
        <end position="32"/>
    </location>
</feature>
<dbReference type="HOGENOM" id="CLU_2903867_0_0_1"/>
<dbReference type="AlphaFoldDB" id="R0J181"/>
<sequence length="62" mass="6884">MSSSQGQQQQSSGGSRPTGATGGGYYRHPCRNWQQEGHPKDYNFIDQNDQLCAHCLCAPRSR</sequence>
<evidence type="ECO:0000313" key="2">
    <source>
        <dbReference type="EMBL" id="EOA90710.1"/>
    </source>
</evidence>
<dbReference type="GeneID" id="19402842"/>